<accession>A0A562UFP8</accession>
<dbReference type="InterPro" id="IPR029044">
    <property type="entry name" value="Nucleotide-diphossugar_trans"/>
</dbReference>
<dbReference type="GO" id="GO:0016740">
    <property type="term" value="F:transferase activity"/>
    <property type="evidence" value="ECO:0007669"/>
    <property type="project" value="UniProtKB-KW"/>
</dbReference>
<evidence type="ECO:0000313" key="3">
    <source>
        <dbReference type="Proteomes" id="UP000317010"/>
    </source>
</evidence>
<sequence length="310" mass="35898">MTTKLAPIVIFTYKRLDTLKSSINSLRKCKLSLDSELFIFSDGPKNESDIFLINDVRDYVKSITGFKSVELFFSEKNKGLATSIIGGVSAIFEKHDTVIVLEDDLVFSPGFLVFMNEALNKYANTQNAFSVSGYSFNLKNKGQTKEDAYFLSRGWSWGWATWKDRWLSVDWDVKSYEDFKANKILQKSFNRGGSDLSSMLQKQMNKKIDSWAIRWFYHQFRVQGLTLYPVYSQVLNIGFDDMATHTTGSASRYLPKMDKDLKEEFILPGKVEVNKQFQKYFQRKMGIGSRLKSKIATFLIYILRYLKLKK</sequence>
<dbReference type="Gene3D" id="3.90.550.10">
    <property type="entry name" value="Spore Coat Polysaccharide Biosynthesis Protein SpsA, Chain A"/>
    <property type="match status" value="1"/>
</dbReference>
<protein>
    <submittedName>
        <fullName evidence="2">Glycosyl transferase family 2</fullName>
    </submittedName>
</protein>
<comment type="caution">
    <text evidence="2">The sequence shown here is derived from an EMBL/GenBank/DDBJ whole genome shotgun (WGS) entry which is preliminary data.</text>
</comment>
<dbReference type="EMBL" id="VLLI01000001">
    <property type="protein sequence ID" value="TWJ04624.1"/>
    <property type="molecule type" value="Genomic_DNA"/>
</dbReference>
<gene>
    <name evidence="2" type="ORF">JN11_00341</name>
</gene>
<dbReference type="OrthoDB" id="9785375at2"/>
<reference evidence="2 3" key="1">
    <citation type="submission" date="2019-07" db="EMBL/GenBank/DDBJ databases">
        <title>Genomic Encyclopedia of Archaeal and Bacterial Type Strains, Phase II (KMG-II): from individual species to whole genera.</title>
        <authorList>
            <person name="Goeker M."/>
        </authorList>
    </citation>
    <scope>NUCLEOTIDE SEQUENCE [LARGE SCALE GENOMIC DNA]</scope>
    <source>
        <strain evidence="2 3">ATCC BAA-1854</strain>
    </source>
</reference>
<dbReference type="RefSeq" id="WP_144908990.1">
    <property type="nucleotide sequence ID" value="NZ_VLLI01000001.1"/>
</dbReference>
<evidence type="ECO:0000313" key="2">
    <source>
        <dbReference type="EMBL" id="TWJ04624.1"/>
    </source>
</evidence>
<dbReference type="AlphaFoldDB" id="A0A562UFP8"/>
<proteinExistence type="predicted"/>
<keyword evidence="3" id="KW-1185">Reference proteome</keyword>
<dbReference type="SUPFAM" id="SSF53448">
    <property type="entry name" value="Nucleotide-diphospho-sugar transferases"/>
    <property type="match status" value="1"/>
</dbReference>
<dbReference type="Pfam" id="PF00535">
    <property type="entry name" value="Glycos_transf_2"/>
    <property type="match status" value="1"/>
</dbReference>
<organism evidence="2 3">
    <name type="scientific">Mucilaginibacter frigoritolerans</name>
    <dbReference type="NCBI Taxonomy" id="652788"/>
    <lineage>
        <taxon>Bacteria</taxon>
        <taxon>Pseudomonadati</taxon>
        <taxon>Bacteroidota</taxon>
        <taxon>Sphingobacteriia</taxon>
        <taxon>Sphingobacteriales</taxon>
        <taxon>Sphingobacteriaceae</taxon>
        <taxon>Mucilaginibacter</taxon>
    </lineage>
</organism>
<evidence type="ECO:0000259" key="1">
    <source>
        <dbReference type="Pfam" id="PF00535"/>
    </source>
</evidence>
<dbReference type="Proteomes" id="UP000317010">
    <property type="component" value="Unassembled WGS sequence"/>
</dbReference>
<keyword evidence="2" id="KW-0808">Transferase</keyword>
<feature type="domain" description="Glycosyltransferase 2-like" evidence="1">
    <location>
        <begin position="8"/>
        <end position="145"/>
    </location>
</feature>
<dbReference type="InterPro" id="IPR001173">
    <property type="entry name" value="Glyco_trans_2-like"/>
</dbReference>
<name>A0A562UFP8_9SPHI</name>